<proteinExistence type="predicted"/>
<keyword evidence="2" id="KW-1185">Reference proteome</keyword>
<dbReference type="Proteomes" id="UP000001194">
    <property type="component" value="Unassembled WGS sequence"/>
</dbReference>
<dbReference type="HOGENOM" id="CLU_1390458_0_0_1"/>
<dbReference type="GeneID" id="6078447"/>
<dbReference type="EMBL" id="DS547108">
    <property type="protein sequence ID" value="EDR06470.1"/>
    <property type="molecule type" value="Genomic_DNA"/>
</dbReference>
<dbReference type="KEGG" id="lbc:LACBIDRAFT_328867"/>
<accession>B0DG88</accession>
<reference evidence="1 2" key="1">
    <citation type="journal article" date="2008" name="Nature">
        <title>The genome of Laccaria bicolor provides insights into mycorrhizal symbiosis.</title>
        <authorList>
            <person name="Martin F."/>
            <person name="Aerts A."/>
            <person name="Ahren D."/>
            <person name="Brun A."/>
            <person name="Danchin E.G.J."/>
            <person name="Duchaussoy F."/>
            <person name="Gibon J."/>
            <person name="Kohler A."/>
            <person name="Lindquist E."/>
            <person name="Pereda V."/>
            <person name="Salamov A."/>
            <person name="Shapiro H.J."/>
            <person name="Wuyts J."/>
            <person name="Blaudez D."/>
            <person name="Buee M."/>
            <person name="Brokstein P."/>
            <person name="Canbaeck B."/>
            <person name="Cohen D."/>
            <person name="Courty P.E."/>
            <person name="Coutinho P.M."/>
            <person name="Delaruelle C."/>
            <person name="Detter J.C."/>
            <person name="Deveau A."/>
            <person name="DiFazio S."/>
            <person name="Duplessis S."/>
            <person name="Fraissinet-Tachet L."/>
            <person name="Lucic E."/>
            <person name="Frey-Klett P."/>
            <person name="Fourrey C."/>
            <person name="Feussner I."/>
            <person name="Gay G."/>
            <person name="Grimwood J."/>
            <person name="Hoegger P.J."/>
            <person name="Jain P."/>
            <person name="Kilaru S."/>
            <person name="Labbe J."/>
            <person name="Lin Y.C."/>
            <person name="Legue V."/>
            <person name="Le Tacon F."/>
            <person name="Marmeisse R."/>
            <person name="Melayah D."/>
            <person name="Montanini B."/>
            <person name="Muratet M."/>
            <person name="Nehls U."/>
            <person name="Niculita-Hirzel H."/>
            <person name="Oudot-Le Secq M.P."/>
            <person name="Peter M."/>
            <person name="Quesneville H."/>
            <person name="Rajashekar B."/>
            <person name="Reich M."/>
            <person name="Rouhier N."/>
            <person name="Schmutz J."/>
            <person name="Yin T."/>
            <person name="Chalot M."/>
            <person name="Henrissat B."/>
            <person name="Kuees U."/>
            <person name="Lucas S."/>
            <person name="Van de Peer Y."/>
            <person name="Podila G.K."/>
            <person name="Polle A."/>
            <person name="Pukkila P.J."/>
            <person name="Richardson P.M."/>
            <person name="Rouze P."/>
            <person name="Sanders I.R."/>
            <person name="Stajich J.E."/>
            <person name="Tunlid A."/>
            <person name="Tuskan G."/>
            <person name="Grigoriev I.V."/>
        </authorList>
    </citation>
    <scope>NUCLEOTIDE SEQUENCE [LARGE SCALE GENOMIC DNA]</scope>
    <source>
        <strain evidence="2">S238N-H82 / ATCC MYA-4686</strain>
    </source>
</reference>
<name>B0DG88_LACBS</name>
<sequence>MTGHTHGSDWGGDSYWRRRYHAPGVPVYHEMELLETFRPIQYTISIGLPNGTGGMKFMKLTPWQVGRNITIRRMSDVAAETWGSCNQCRIVAWVRNPRGVELNIYMLQKGCDYLPWKRRKLEGDVAKVKRDRAPSLEVIEEKTECGHYKPHALARRREGIDPLKKIPPPGAQVLMNEFEDDAQEFKGKITAMGNDI</sequence>
<protein>
    <submittedName>
        <fullName evidence="1">Predicted protein</fullName>
    </submittedName>
</protein>
<dbReference type="RefSeq" id="XP_001882842.1">
    <property type="nucleotide sequence ID" value="XM_001882807.1"/>
</dbReference>
<gene>
    <name evidence="1" type="ORF">LACBIDRAFT_328867</name>
</gene>
<evidence type="ECO:0000313" key="1">
    <source>
        <dbReference type="EMBL" id="EDR06470.1"/>
    </source>
</evidence>
<dbReference type="AlphaFoldDB" id="B0DG88"/>
<evidence type="ECO:0000313" key="2">
    <source>
        <dbReference type="Proteomes" id="UP000001194"/>
    </source>
</evidence>
<dbReference type="InParanoid" id="B0DG88"/>
<organism evidence="2">
    <name type="scientific">Laccaria bicolor (strain S238N-H82 / ATCC MYA-4686)</name>
    <name type="common">Bicoloured deceiver</name>
    <name type="synonym">Laccaria laccata var. bicolor</name>
    <dbReference type="NCBI Taxonomy" id="486041"/>
    <lineage>
        <taxon>Eukaryota</taxon>
        <taxon>Fungi</taxon>
        <taxon>Dikarya</taxon>
        <taxon>Basidiomycota</taxon>
        <taxon>Agaricomycotina</taxon>
        <taxon>Agaricomycetes</taxon>
        <taxon>Agaricomycetidae</taxon>
        <taxon>Agaricales</taxon>
        <taxon>Agaricineae</taxon>
        <taxon>Hydnangiaceae</taxon>
        <taxon>Laccaria</taxon>
    </lineage>
</organism>